<reference evidence="3 4" key="1">
    <citation type="journal article" date="2023" name="Microb. Genom.">
        <title>Mesoterricola silvestris gen. nov., sp. nov., Mesoterricola sediminis sp. nov., Geothrix oryzae sp. nov., Geothrix edaphica sp. nov., Geothrix rubra sp. nov., and Geothrix limicola sp. nov., six novel members of Acidobacteriota isolated from soils.</title>
        <authorList>
            <person name="Weisberg A.J."/>
            <person name="Pearce E."/>
            <person name="Kramer C.G."/>
            <person name="Chang J.H."/>
            <person name="Clarke C.R."/>
        </authorList>
    </citation>
    <scope>NUCLEOTIDE SEQUENCE [LARGE SCALE GENOMIC DNA]</scope>
    <source>
        <strain evidence="3 4">NE20-4-1</strain>
    </source>
</reference>
<name>A0ABU4MQM7_9ACTN</name>
<proteinExistence type="predicted"/>
<keyword evidence="4" id="KW-1185">Reference proteome</keyword>
<sequence>MKPPTPRPRNLLRGALGAVAAALALVVPLAGTATAAATPLTGKAQRTVTTADGDTFRLRLKAGPVVLPAPGGTVHVKGAGYNRAQGVFLAFCVIPDGVRVGDPTTQAKEPVGQGGRLIPADPASPAPPASAPPPCSPR</sequence>
<evidence type="ECO:0008006" key="5">
    <source>
        <dbReference type="Google" id="ProtNLM"/>
    </source>
</evidence>
<keyword evidence="2" id="KW-0732">Signal</keyword>
<dbReference type="InterPro" id="IPR006311">
    <property type="entry name" value="TAT_signal"/>
</dbReference>
<dbReference type="RefSeq" id="WP_177261858.1">
    <property type="nucleotide sequence ID" value="NZ_JABXWF010000007.1"/>
</dbReference>
<accession>A0ABU4MQM7</accession>
<evidence type="ECO:0000313" key="4">
    <source>
        <dbReference type="Proteomes" id="UP001282474"/>
    </source>
</evidence>
<protein>
    <recommendedName>
        <fullName evidence="5">Secreted protein</fullName>
    </recommendedName>
</protein>
<dbReference type="EMBL" id="JARAWJ010000016">
    <property type="protein sequence ID" value="MDX3039768.1"/>
    <property type="molecule type" value="Genomic_DNA"/>
</dbReference>
<feature type="region of interest" description="Disordered" evidence="1">
    <location>
        <begin position="102"/>
        <end position="138"/>
    </location>
</feature>
<comment type="caution">
    <text evidence="3">The sequence shown here is derived from an EMBL/GenBank/DDBJ whole genome shotgun (WGS) entry which is preliminary data.</text>
</comment>
<evidence type="ECO:0000256" key="2">
    <source>
        <dbReference type="SAM" id="SignalP"/>
    </source>
</evidence>
<feature type="chain" id="PRO_5047298243" description="Secreted protein" evidence="2">
    <location>
        <begin position="36"/>
        <end position="138"/>
    </location>
</feature>
<gene>
    <name evidence="3" type="ORF">PV383_21700</name>
</gene>
<dbReference type="Proteomes" id="UP001282474">
    <property type="component" value="Unassembled WGS sequence"/>
</dbReference>
<feature type="signal peptide" evidence="2">
    <location>
        <begin position="1"/>
        <end position="35"/>
    </location>
</feature>
<dbReference type="PROSITE" id="PS51318">
    <property type="entry name" value="TAT"/>
    <property type="match status" value="1"/>
</dbReference>
<feature type="compositionally biased region" description="Pro residues" evidence="1">
    <location>
        <begin position="122"/>
        <end position="138"/>
    </location>
</feature>
<evidence type="ECO:0000256" key="1">
    <source>
        <dbReference type="SAM" id="MobiDB-lite"/>
    </source>
</evidence>
<evidence type="ECO:0000313" key="3">
    <source>
        <dbReference type="EMBL" id="MDX3039768.1"/>
    </source>
</evidence>
<organism evidence="3 4">
    <name type="scientific">Streptomyces caniscabiei</name>
    <dbReference type="NCBI Taxonomy" id="2746961"/>
    <lineage>
        <taxon>Bacteria</taxon>
        <taxon>Bacillati</taxon>
        <taxon>Actinomycetota</taxon>
        <taxon>Actinomycetes</taxon>
        <taxon>Kitasatosporales</taxon>
        <taxon>Streptomycetaceae</taxon>
        <taxon>Streptomyces</taxon>
    </lineage>
</organism>